<evidence type="ECO:0000256" key="1">
    <source>
        <dbReference type="SAM" id="Coils"/>
    </source>
</evidence>
<evidence type="ECO:0000313" key="4">
    <source>
        <dbReference type="Proteomes" id="UP000186955"/>
    </source>
</evidence>
<feature type="compositionally biased region" description="Polar residues" evidence="2">
    <location>
        <begin position="217"/>
        <end position="230"/>
    </location>
</feature>
<feature type="compositionally biased region" description="Pro residues" evidence="2">
    <location>
        <begin position="379"/>
        <end position="389"/>
    </location>
</feature>
<sequence>MCNVADQTSTVNEDFPPLGGQLKDSQPVDTFGFLKSQLPSDSAGRVGTPSLPPGLPLPQSHPASAVFQDQLSLSRPSSPAPSLPPGLNVNISRTGTPSQKNLPVESTAVTPELPSRKVTTSARVKDASQISLGSPVPKSAHKSRIMTKLDLFADDDKGSPAKADQSPLIGTKASPITLSMHLAAQENASAKSERVLSGTSVSGPGPASAIGSRPDTPLTTVSRVSDSSVLRQPRILRVVDTPKTEVPPPITNAPSAPVSTAKSGKSQSRRQSFSSSSRPDTPGDFGSEADLFPSASVSRASSPPATSRIGSAPVRSITKSQLKKERRQKAKEAEAKQAETATPEEPVQAPILGRKRKTKKAPTATTSSAETAPTTTPEPATPVKPPAPSPKKVDSRPEPPKKVKEKEQPIQETKPAPPPAPAPVVEQPAPPQAPPEPWRSHNTVEQLLKDAEESGRPTKDLFVERTKALHEVLAEMHKSGELDLHKSSLFNPANLGQRTDMKGIDSDYFLLKQPLELFESHRRALMRGQPVRIDAEQLSDRCLITPRGCVLRHLSAEEEDRYLELEKQRGGAMDPFMVGDDSSNINGGLDALFATPEKYNICWVDDNSSHMGSTSPTGTVNGADSVIPPNVLSAMEADSTRSHDWAVAHSAEILQTTTAAVRSFAAATAKQMLGSASVPGTNPSLDDVAAMTNEELKEFAGHSQKDLESGRKELDLLDKKLAALLRRNKKIQQAALSLVEEA</sequence>
<feature type="compositionally biased region" description="Polar residues" evidence="2">
    <location>
        <begin position="117"/>
        <end position="132"/>
    </location>
</feature>
<accession>A0A1Q5TD89</accession>
<reference evidence="3 4" key="1">
    <citation type="submission" date="2016-10" db="EMBL/GenBank/DDBJ databases">
        <title>Genome sequence of the ascomycete fungus Penicillium subrubescens.</title>
        <authorList>
            <person name="De Vries R.P."/>
            <person name="Peng M."/>
            <person name="Dilokpimol A."/>
            <person name="Hilden K."/>
            <person name="Makela M.R."/>
            <person name="Grigoriev I."/>
            <person name="Riley R."/>
            <person name="Granchi Z."/>
        </authorList>
    </citation>
    <scope>NUCLEOTIDE SEQUENCE [LARGE SCALE GENOMIC DNA]</scope>
    <source>
        <strain evidence="3 4">CBS 132785</strain>
    </source>
</reference>
<dbReference type="AlphaFoldDB" id="A0A1Q5TD89"/>
<feature type="compositionally biased region" description="Polar residues" evidence="2">
    <location>
        <begin position="1"/>
        <end position="12"/>
    </location>
</feature>
<gene>
    <name evidence="3" type="ORF">PENSUB_9280</name>
</gene>
<keyword evidence="1" id="KW-0175">Coiled coil</keyword>
<proteinExistence type="predicted"/>
<feature type="compositionally biased region" description="Low complexity" evidence="2">
    <location>
        <begin position="361"/>
        <end position="378"/>
    </location>
</feature>
<feature type="compositionally biased region" description="Polar residues" evidence="2">
    <location>
        <begin position="89"/>
        <end position="101"/>
    </location>
</feature>
<protein>
    <submittedName>
        <fullName evidence="3">Uncharacterized protein</fullName>
    </submittedName>
</protein>
<evidence type="ECO:0000313" key="3">
    <source>
        <dbReference type="EMBL" id="OKO98182.1"/>
    </source>
</evidence>
<dbReference type="Proteomes" id="UP000186955">
    <property type="component" value="Unassembled WGS sequence"/>
</dbReference>
<feature type="region of interest" description="Disordered" evidence="2">
    <location>
        <begin position="184"/>
        <end position="439"/>
    </location>
</feature>
<name>A0A1Q5TD89_9EURO</name>
<feature type="compositionally biased region" description="Low complexity" evidence="2">
    <location>
        <begin position="269"/>
        <end position="278"/>
    </location>
</feature>
<feature type="compositionally biased region" description="Basic and acidic residues" evidence="2">
    <location>
        <begin position="391"/>
        <end position="409"/>
    </location>
</feature>
<dbReference type="STRING" id="1316194.A0A1Q5TD89"/>
<organism evidence="3 4">
    <name type="scientific">Penicillium subrubescens</name>
    <dbReference type="NCBI Taxonomy" id="1316194"/>
    <lineage>
        <taxon>Eukaryota</taxon>
        <taxon>Fungi</taxon>
        <taxon>Dikarya</taxon>
        <taxon>Ascomycota</taxon>
        <taxon>Pezizomycotina</taxon>
        <taxon>Eurotiomycetes</taxon>
        <taxon>Eurotiomycetidae</taxon>
        <taxon>Eurotiales</taxon>
        <taxon>Aspergillaceae</taxon>
        <taxon>Penicillium</taxon>
    </lineage>
</organism>
<feature type="coiled-coil region" evidence="1">
    <location>
        <begin position="707"/>
        <end position="734"/>
    </location>
</feature>
<dbReference type="EMBL" id="MNBE01000673">
    <property type="protein sequence ID" value="OKO98182.1"/>
    <property type="molecule type" value="Genomic_DNA"/>
</dbReference>
<feature type="compositionally biased region" description="Polar residues" evidence="2">
    <location>
        <begin position="252"/>
        <end position="265"/>
    </location>
</feature>
<dbReference type="OrthoDB" id="1923159at2759"/>
<keyword evidence="4" id="KW-1185">Reference proteome</keyword>
<feature type="region of interest" description="Disordered" evidence="2">
    <location>
        <begin position="1"/>
        <end position="142"/>
    </location>
</feature>
<feature type="compositionally biased region" description="Pro residues" evidence="2">
    <location>
        <begin position="415"/>
        <end position="437"/>
    </location>
</feature>
<evidence type="ECO:0000256" key="2">
    <source>
        <dbReference type="SAM" id="MobiDB-lite"/>
    </source>
</evidence>
<comment type="caution">
    <text evidence="3">The sequence shown here is derived from an EMBL/GenBank/DDBJ whole genome shotgun (WGS) entry which is preliminary data.</text>
</comment>
<feature type="compositionally biased region" description="Low complexity" evidence="2">
    <location>
        <begin position="293"/>
        <end position="307"/>
    </location>
</feature>